<keyword evidence="3" id="KW-1185">Reference proteome</keyword>
<keyword evidence="1" id="KW-0067">ATP-binding</keyword>
<dbReference type="RefSeq" id="WP_208260830.1">
    <property type="nucleotide sequence ID" value="NZ_JAGEOJ010000017.1"/>
</dbReference>
<dbReference type="EMBL" id="JAGEOJ010000017">
    <property type="protein sequence ID" value="MBO2452821.1"/>
    <property type="molecule type" value="Genomic_DNA"/>
</dbReference>
<accession>A0A939PQF0</accession>
<dbReference type="Gene3D" id="3.30.200.20">
    <property type="entry name" value="Phosphorylase Kinase, domain 1"/>
    <property type="match status" value="1"/>
</dbReference>
<dbReference type="InterPro" id="IPR017441">
    <property type="entry name" value="Protein_kinase_ATP_BS"/>
</dbReference>
<gene>
    <name evidence="2" type="ORF">J4573_37415</name>
</gene>
<feature type="binding site" evidence="1">
    <location>
        <position position="44"/>
    </location>
    <ligand>
        <name>ATP</name>
        <dbReference type="ChEBI" id="CHEBI:30616"/>
    </ligand>
</feature>
<protein>
    <recommendedName>
        <fullName evidence="4">Protein kinase domain-containing protein</fullName>
    </recommendedName>
</protein>
<dbReference type="PROSITE" id="PS00107">
    <property type="entry name" value="PROTEIN_KINASE_ATP"/>
    <property type="match status" value="1"/>
</dbReference>
<organism evidence="2 3">
    <name type="scientific">Actinomadura barringtoniae</name>
    <dbReference type="NCBI Taxonomy" id="1427535"/>
    <lineage>
        <taxon>Bacteria</taxon>
        <taxon>Bacillati</taxon>
        <taxon>Actinomycetota</taxon>
        <taxon>Actinomycetes</taxon>
        <taxon>Streptosporangiales</taxon>
        <taxon>Thermomonosporaceae</taxon>
        <taxon>Actinomadura</taxon>
    </lineage>
</organism>
<sequence length="63" mass="6524">MAEPRSDSDPLQISEYTVLRRLGAGGMGVVCQCRSPAGRLVAVKVIRAGLVEEPGPGSGSGKR</sequence>
<name>A0A939PQF0_9ACTN</name>
<reference evidence="2" key="1">
    <citation type="submission" date="2021-03" db="EMBL/GenBank/DDBJ databases">
        <authorList>
            <person name="Kanchanasin P."/>
            <person name="Saeng-In P."/>
            <person name="Phongsopitanun W."/>
            <person name="Yuki M."/>
            <person name="Kudo T."/>
            <person name="Ohkuma M."/>
            <person name="Tanasupawat S."/>
        </authorList>
    </citation>
    <scope>NUCLEOTIDE SEQUENCE</scope>
    <source>
        <strain evidence="2">GKU 128</strain>
    </source>
</reference>
<evidence type="ECO:0000256" key="1">
    <source>
        <dbReference type="PROSITE-ProRule" id="PRU10141"/>
    </source>
</evidence>
<dbReference type="Proteomes" id="UP000669179">
    <property type="component" value="Unassembled WGS sequence"/>
</dbReference>
<comment type="caution">
    <text evidence="2">The sequence shown here is derived from an EMBL/GenBank/DDBJ whole genome shotgun (WGS) entry which is preliminary data.</text>
</comment>
<keyword evidence="1" id="KW-0547">Nucleotide-binding</keyword>
<evidence type="ECO:0008006" key="4">
    <source>
        <dbReference type="Google" id="ProtNLM"/>
    </source>
</evidence>
<dbReference type="SUPFAM" id="SSF56112">
    <property type="entry name" value="Protein kinase-like (PK-like)"/>
    <property type="match status" value="1"/>
</dbReference>
<dbReference type="AlphaFoldDB" id="A0A939PQF0"/>
<evidence type="ECO:0000313" key="2">
    <source>
        <dbReference type="EMBL" id="MBO2452821.1"/>
    </source>
</evidence>
<proteinExistence type="predicted"/>
<evidence type="ECO:0000313" key="3">
    <source>
        <dbReference type="Proteomes" id="UP000669179"/>
    </source>
</evidence>
<dbReference type="GO" id="GO:0005524">
    <property type="term" value="F:ATP binding"/>
    <property type="evidence" value="ECO:0007669"/>
    <property type="project" value="UniProtKB-UniRule"/>
</dbReference>
<dbReference type="InterPro" id="IPR011009">
    <property type="entry name" value="Kinase-like_dom_sf"/>
</dbReference>